<gene>
    <name evidence="4" type="ORF">DR864_29670</name>
</gene>
<proteinExistence type="predicted"/>
<dbReference type="SMART" id="SM00448">
    <property type="entry name" value="REC"/>
    <property type="match status" value="1"/>
</dbReference>
<dbReference type="RefSeq" id="WP_114070773.1">
    <property type="nucleotide sequence ID" value="NZ_CP030856.1"/>
</dbReference>
<dbReference type="Gene3D" id="3.40.50.2300">
    <property type="match status" value="1"/>
</dbReference>
<keyword evidence="1" id="KW-0597">Phosphoprotein</keyword>
<dbReference type="Pfam" id="PF00072">
    <property type="entry name" value="Response_reg"/>
    <property type="match status" value="1"/>
</dbReference>
<dbReference type="PROSITE" id="PS50110">
    <property type="entry name" value="RESPONSE_REGULATORY"/>
    <property type="match status" value="1"/>
</dbReference>
<geneLocation type="plasmid" evidence="4 5">
    <name>unnamed6</name>
</geneLocation>
<dbReference type="Proteomes" id="UP000251993">
    <property type="component" value="Plasmid unnamed6"/>
</dbReference>
<feature type="domain" description="HTH LytTR-type" evidence="3">
    <location>
        <begin position="147"/>
        <end position="254"/>
    </location>
</feature>
<organism evidence="4 5">
    <name type="scientific">Runella rosea</name>
    <dbReference type="NCBI Taxonomy" id="2259595"/>
    <lineage>
        <taxon>Bacteria</taxon>
        <taxon>Pseudomonadati</taxon>
        <taxon>Bacteroidota</taxon>
        <taxon>Cytophagia</taxon>
        <taxon>Cytophagales</taxon>
        <taxon>Spirosomataceae</taxon>
        <taxon>Runella</taxon>
    </lineage>
</organism>
<dbReference type="SUPFAM" id="SSF52172">
    <property type="entry name" value="CheY-like"/>
    <property type="match status" value="1"/>
</dbReference>
<feature type="domain" description="Response regulatory" evidence="2">
    <location>
        <begin position="2"/>
        <end position="115"/>
    </location>
</feature>
<protein>
    <submittedName>
        <fullName evidence="4">DNA-binding response regulator</fullName>
    </submittedName>
</protein>
<dbReference type="SMART" id="SM00850">
    <property type="entry name" value="LytTR"/>
    <property type="match status" value="1"/>
</dbReference>
<evidence type="ECO:0000259" key="2">
    <source>
        <dbReference type="PROSITE" id="PS50110"/>
    </source>
</evidence>
<evidence type="ECO:0000259" key="3">
    <source>
        <dbReference type="PROSITE" id="PS50930"/>
    </source>
</evidence>
<dbReference type="InterPro" id="IPR011006">
    <property type="entry name" value="CheY-like_superfamily"/>
</dbReference>
<dbReference type="InterPro" id="IPR001789">
    <property type="entry name" value="Sig_transdc_resp-reg_receiver"/>
</dbReference>
<evidence type="ECO:0000313" key="5">
    <source>
        <dbReference type="Proteomes" id="UP000251993"/>
    </source>
</evidence>
<dbReference type="OrthoDB" id="646623at2"/>
<dbReference type="PANTHER" id="PTHR37299:SF1">
    <property type="entry name" value="STAGE 0 SPORULATION PROTEIN A HOMOLOG"/>
    <property type="match status" value="1"/>
</dbReference>
<keyword evidence="4" id="KW-0238">DNA-binding</keyword>
<dbReference type="EMBL" id="CP030856">
    <property type="protein sequence ID" value="AXE22033.1"/>
    <property type="molecule type" value="Genomic_DNA"/>
</dbReference>
<keyword evidence="4" id="KW-0614">Plasmid</keyword>
<dbReference type="PANTHER" id="PTHR37299">
    <property type="entry name" value="TRANSCRIPTIONAL REGULATOR-RELATED"/>
    <property type="match status" value="1"/>
</dbReference>
<dbReference type="PROSITE" id="PS50930">
    <property type="entry name" value="HTH_LYTTR"/>
    <property type="match status" value="1"/>
</dbReference>
<dbReference type="GO" id="GO:0000156">
    <property type="term" value="F:phosphorelay response regulator activity"/>
    <property type="evidence" value="ECO:0007669"/>
    <property type="project" value="InterPro"/>
</dbReference>
<evidence type="ECO:0000256" key="1">
    <source>
        <dbReference type="PROSITE-ProRule" id="PRU00169"/>
    </source>
</evidence>
<dbReference type="InterPro" id="IPR007492">
    <property type="entry name" value="LytTR_DNA-bd_dom"/>
</dbReference>
<dbReference type="Gene3D" id="2.40.50.1020">
    <property type="entry name" value="LytTr DNA-binding domain"/>
    <property type="match status" value="1"/>
</dbReference>
<reference evidence="4 5" key="1">
    <citation type="submission" date="2018-07" db="EMBL/GenBank/DDBJ databases">
        <title>Genome sequencing of Runella.</title>
        <authorList>
            <person name="Baek M.-G."/>
            <person name="Yi H."/>
        </authorList>
    </citation>
    <scope>NUCLEOTIDE SEQUENCE [LARGE SCALE GENOMIC DNA]</scope>
    <source>
        <strain evidence="4 5">HYN0085</strain>
        <plasmid evidence="4 5">unnamed6</plasmid>
    </source>
</reference>
<dbReference type="KEGG" id="run:DR864_29670"/>
<dbReference type="Pfam" id="PF04397">
    <property type="entry name" value="LytTR"/>
    <property type="match status" value="1"/>
</dbReference>
<dbReference type="GO" id="GO:0003677">
    <property type="term" value="F:DNA binding"/>
    <property type="evidence" value="ECO:0007669"/>
    <property type="project" value="UniProtKB-KW"/>
</dbReference>
<keyword evidence="5" id="KW-1185">Reference proteome</keyword>
<dbReference type="AlphaFoldDB" id="A0A344TTR2"/>
<name>A0A344TTR2_9BACT</name>
<evidence type="ECO:0000313" key="4">
    <source>
        <dbReference type="EMBL" id="AXE22033.1"/>
    </source>
</evidence>
<sequence>MKVLILEDEALSAKRASQLLNEFDPSIEVVETLESVEDAAAWLRHNPEPDLMLLDIHLSDGLCFNLFDRVSVKSPVIFTTAYDQYTLQAFKINSIDYLLKPIDKHELNNALAKYHTLMQDRKSISSFDIQRIKQTIQSLSKKYKNRFLVKFGDTIQFKNINEVAYFFADDKVVYLVTNEGRKYLIDYNLESLEEILDPQLFFRINRKLIVGIDAVQKVKTLLNSRLQVYLKPTFEQDTYVSKERSPEFKVWLDN</sequence>
<accession>A0A344TTR2</accession>
<dbReference type="InterPro" id="IPR046947">
    <property type="entry name" value="LytR-like"/>
</dbReference>
<feature type="modified residue" description="4-aspartylphosphate" evidence="1">
    <location>
        <position position="55"/>
    </location>
</feature>